<proteinExistence type="predicted"/>
<dbReference type="Gene3D" id="3.50.50.60">
    <property type="entry name" value="FAD/NAD(P)-binding domain"/>
    <property type="match status" value="1"/>
</dbReference>
<dbReference type="InterPro" id="IPR057494">
    <property type="entry name" value="Rossman_Mical"/>
</dbReference>
<evidence type="ECO:0000313" key="6">
    <source>
        <dbReference type="RefSeq" id="XP_065647799.1"/>
    </source>
</evidence>
<dbReference type="SUPFAM" id="SSF51905">
    <property type="entry name" value="FAD/NAD(P)-binding domain"/>
    <property type="match status" value="1"/>
</dbReference>
<evidence type="ECO:0000256" key="1">
    <source>
        <dbReference type="ARBA" id="ARBA00004496"/>
    </source>
</evidence>
<evidence type="ECO:0000313" key="5">
    <source>
        <dbReference type="Proteomes" id="UP001652625"/>
    </source>
</evidence>
<protein>
    <submittedName>
        <fullName evidence="6">Uncharacterized protein LOC101241235 isoform X1</fullName>
    </submittedName>
</protein>
<dbReference type="Proteomes" id="UP001652625">
    <property type="component" value="Chromosome 02"/>
</dbReference>
<feature type="domain" description="[F-actin]-monooxygenase MICAL1-3-like Rossman" evidence="4">
    <location>
        <begin position="263"/>
        <end position="392"/>
    </location>
</feature>
<dbReference type="PANTHER" id="PTHR23167:SF54">
    <property type="entry name" value="[F-ACTIN]-MONOOXYGENASE MICAL"/>
    <property type="match status" value="1"/>
</dbReference>
<evidence type="ECO:0000259" key="4">
    <source>
        <dbReference type="Pfam" id="PF25413"/>
    </source>
</evidence>
<organism evidence="5 6">
    <name type="scientific">Hydra vulgaris</name>
    <name type="common">Hydra</name>
    <name type="synonym">Hydra attenuata</name>
    <dbReference type="NCBI Taxonomy" id="6087"/>
    <lineage>
        <taxon>Eukaryota</taxon>
        <taxon>Metazoa</taxon>
        <taxon>Cnidaria</taxon>
        <taxon>Hydrozoa</taxon>
        <taxon>Hydroidolina</taxon>
        <taxon>Anthoathecata</taxon>
        <taxon>Aplanulata</taxon>
        <taxon>Hydridae</taxon>
        <taxon>Hydra</taxon>
    </lineage>
</organism>
<feature type="compositionally biased region" description="Polar residues" evidence="3">
    <location>
        <begin position="675"/>
        <end position="703"/>
    </location>
</feature>
<feature type="region of interest" description="Disordered" evidence="3">
    <location>
        <begin position="637"/>
        <end position="706"/>
    </location>
</feature>
<feature type="region of interest" description="Disordered" evidence="3">
    <location>
        <begin position="1412"/>
        <end position="1432"/>
    </location>
</feature>
<dbReference type="RefSeq" id="XP_065647799.1">
    <property type="nucleotide sequence ID" value="XM_065791727.1"/>
</dbReference>
<dbReference type="InterPro" id="IPR036188">
    <property type="entry name" value="FAD/NAD-bd_sf"/>
</dbReference>
<name>A0ABM4BFP3_HYDVU</name>
<keyword evidence="5" id="KW-1185">Reference proteome</keyword>
<dbReference type="Gene3D" id="1.20.58.2190">
    <property type="match status" value="1"/>
</dbReference>
<reference evidence="6" key="2">
    <citation type="submission" date="2025-08" db="UniProtKB">
        <authorList>
            <consortium name="RefSeq"/>
        </authorList>
    </citation>
    <scope>IDENTIFICATION</scope>
</reference>
<sequence length="1890" mass="214576">MAKTNGVVKDEEEISKIDVTLNQRNAAAYKRASFHPPDEIWNIFTEAEDCCDIIGYFKVLVKSLNIDSSLHGREFYDILKSKLTTWKCQSLWDLLNLKLKQSEYEQGSVGKGTQCLIIGAGPIGLRTAIEMLALGCKTVVLEKRTEFTRNNVLHLWPFLLTDFRSLGAKKFYGKFGSGSIDHINIKTLQCILLKVALVLGVEIHVGVAFKHLIEPTDEISGWKASLEPENHILSKYVFNVCIGADGKKNVLPGFPQIELRGALAIGITCNFVNHNTIEEAKVSEISGVSCQFNPNFFKNMEEQYGVKLENIVYYKNETHYFVMTALKASLLNHGVIIQDFSDPKRLLDPSNICSEKLVEYTLCAVNFATNHQLPDLEFKKLSNGKSDIALFDFTSIKKAANAARIVERKKQKLLLALVGDSLMEPFWPTGSGCGRGVLSALDVAWTVCQFAKNVPPLIILRDRENVFKLLSGVTNDQLQKNYNAFTINPLTRYSAFDAKKIKNLNTLKKLYDTDDVQNADLTASSPHSPRSPKKIFRNQRSGDNVSPPKLGNQAHQNKQLKSKRKSDRAELKDQALVGNTKAFWEDHNKKNFEERANEQLLKKSKSISKEENKENKDDLFEDFEEIENDVSEDASPIKKKGFVRDKSTQLRKHSSSKLKGQDETKHKIFKRRSLSKTSKAKQTSNINLKENENAKQSISSKPSQVPEVSIKDKNILIESKEQPRPVSPKNFFEKWVEDFLIKKKNVDETSQSVAFSIENAAMTVMVVPLLMECNKATLRQTSGSKLKELRDSFINPNSISNEKKEIIQISRNTSVKSTVAKYKQIAEKDLSHNNYYDFLKKNRANSPDQVDASSNLLVENDFQVKEVIDVEKALLDNNNEEKKRSRLTKKPSHESFFDIESPLKMISALERLCDSQTPLSALLLLQVLYNIHKRIQMFPSEDKYYRVYTKGMIFERYVWILDGAEAFLQLLGWVKCGNYIVFSKSTSIFPIVKVIEEIFKKKKRAQIAYSGSVQGYLRKPVSVRRACSNLESFIVEDVVESHVYSEDVDSAIGSDEELGKPRLKRLQSAPHILGEEEYIVVDFIGEETSSKLMHLSEDINDTKVEESSLHELIMKNSNDSHDTKTTLFHEKKEYLVSENTSSLNKMAEDETPSTVFTDTEQNATYTIPVIVPRRSFKNAPRKKVFSAGKGLKKKLNKELLNPNLHNSYNLQLIDNGHDIKSDGYQLINNNQVINDESHQEGDNVLSTSPKANINDSKQNVGQDLNKLEDREVNNFHSSNSLKEKSFIENEKTILTPNFSRKTQNTLNSEDRSKSIVAQNKFLFDLQIANELKNKITIERPERPRSTLSLNNYNIDKSQSSNSLKKSINEEIPVAGIVSGTRALFEGGKQKNNDDRLSLRSFQEEEFKSFGTLRQSKKSLNEDQSSFAEDRHDTIKLPDQKILNQKTEFSNTNVTQKKSSKDFSISNQHFSSRSDKLEFHSPAVNKIENVSAKKNKNTKLFLRRHKNEKLNTPDIIPVNHFHDYSNENDSIEDTKKQETTKRCSGSEIKSSEELTDIRSICSTDSDISIILGEIINRESFLEKNKNKTGLGFKKKIKSKNIKTALVDAPKVNETKLDGNPVNDESRNLEKPEKPALHNMHTFSDPIDLSVGVSIDDKIQNQHYNGLLQKNVRSNILSATHSNYSLDGVLANRDNNDSSSHEDELVEMFEEASKHTLSGSTNVLNDPHSFESSHERKKKKRFLFSWKGKGKSDKKKHKTENAGKLRLSKSLELLPGIKSSSKSLRTDKSIEDEIVSDEVPKKRKGFFKKKFKNDTHSDMIDSDRSEIDSIVSSIERHDSESTRTFIKEDLTRVSDRTNENNTTSKSKDPVTHTVFIQKNVFVDVKNSDQTEL</sequence>
<comment type="subcellular location">
    <subcellularLocation>
        <location evidence="1">Cytoplasm</location>
    </subcellularLocation>
</comment>
<accession>A0ABM4BFP3</accession>
<gene>
    <name evidence="6" type="primary">LOC101241235</name>
</gene>
<dbReference type="InterPro" id="IPR050540">
    <property type="entry name" value="F-actin_Monoox_Mical"/>
</dbReference>
<evidence type="ECO:0000256" key="2">
    <source>
        <dbReference type="ARBA" id="ARBA00022490"/>
    </source>
</evidence>
<feature type="region of interest" description="Disordered" evidence="3">
    <location>
        <begin position="520"/>
        <end position="570"/>
    </location>
</feature>
<dbReference type="Pfam" id="PF25413">
    <property type="entry name" value="Rossman_Mical"/>
    <property type="match status" value="1"/>
</dbReference>
<dbReference type="SUPFAM" id="SSF143503">
    <property type="entry name" value="PUG domain-like"/>
    <property type="match status" value="1"/>
</dbReference>
<reference evidence="5" key="1">
    <citation type="submission" date="2025-05" db="UniProtKB">
        <authorList>
            <consortium name="RefSeq"/>
        </authorList>
    </citation>
    <scope>NUCLEOTIDE SEQUENCE [LARGE SCALE GENOMIC DNA]</scope>
</reference>
<feature type="region of interest" description="Disordered" evidence="3">
    <location>
        <begin position="1714"/>
        <end position="1734"/>
    </location>
</feature>
<keyword evidence="2" id="KW-0963">Cytoplasm</keyword>
<dbReference type="GeneID" id="101241235"/>
<feature type="region of interest" description="Disordered" evidence="3">
    <location>
        <begin position="1237"/>
        <end position="1257"/>
    </location>
</feature>
<dbReference type="PANTHER" id="PTHR23167">
    <property type="entry name" value="CALPONIN HOMOLOGY DOMAIN-CONTAINING PROTEIN DDB_G0272472-RELATED"/>
    <property type="match status" value="1"/>
</dbReference>
<feature type="compositionally biased region" description="Polar residues" evidence="3">
    <location>
        <begin position="1244"/>
        <end position="1257"/>
    </location>
</feature>
<evidence type="ECO:0000256" key="3">
    <source>
        <dbReference type="SAM" id="MobiDB-lite"/>
    </source>
</evidence>
<dbReference type="InterPro" id="IPR036339">
    <property type="entry name" value="PUB-like_dom_sf"/>
</dbReference>